<dbReference type="FunFam" id="3.40.50.970:FF:000007">
    <property type="entry name" value="Acetolactate synthase"/>
    <property type="match status" value="1"/>
</dbReference>
<dbReference type="GO" id="GO:0050660">
    <property type="term" value="F:flavin adenine dinucleotide binding"/>
    <property type="evidence" value="ECO:0007669"/>
    <property type="project" value="InterPro"/>
</dbReference>
<dbReference type="FunFam" id="3.40.50.1220:FF:000008">
    <property type="entry name" value="Acetolactate synthase"/>
    <property type="match status" value="1"/>
</dbReference>
<dbReference type="CDD" id="cd07035">
    <property type="entry name" value="TPP_PYR_POX_like"/>
    <property type="match status" value="1"/>
</dbReference>
<evidence type="ECO:0000256" key="4">
    <source>
        <dbReference type="ARBA" id="ARBA00013145"/>
    </source>
</evidence>
<evidence type="ECO:0000256" key="1">
    <source>
        <dbReference type="ARBA" id="ARBA00004974"/>
    </source>
</evidence>
<evidence type="ECO:0000256" key="8">
    <source>
        <dbReference type="ARBA" id="ARBA00022842"/>
    </source>
</evidence>
<dbReference type="EC" id="2.2.1.6" evidence="4 12"/>
<dbReference type="Pfam" id="PF00205">
    <property type="entry name" value="TPP_enzyme_M"/>
    <property type="match status" value="1"/>
</dbReference>
<dbReference type="InterPro" id="IPR045229">
    <property type="entry name" value="TPP_enz"/>
</dbReference>
<dbReference type="InterPro" id="IPR012001">
    <property type="entry name" value="Thiamin_PyroP_enz_TPP-bd_dom"/>
</dbReference>
<dbReference type="InterPro" id="IPR011766">
    <property type="entry name" value="TPP_enzyme_TPP-bd"/>
</dbReference>
<dbReference type="InterPro" id="IPR039368">
    <property type="entry name" value="AHAS_TPP"/>
</dbReference>
<dbReference type="GO" id="GO:0009099">
    <property type="term" value="P:L-valine biosynthetic process"/>
    <property type="evidence" value="ECO:0007669"/>
    <property type="project" value="UniProtKB-UniPathway"/>
</dbReference>
<dbReference type="GO" id="GO:0000287">
    <property type="term" value="F:magnesium ion binding"/>
    <property type="evidence" value="ECO:0007669"/>
    <property type="project" value="UniProtKB-UniRule"/>
</dbReference>
<evidence type="ECO:0000256" key="7">
    <source>
        <dbReference type="ARBA" id="ARBA00022723"/>
    </source>
</evidence>
<dbReference type="PROSITE" id="PS00187">
    <property type="entry name" value="TPP_ENZYMES"/>
    <property type="match status" value="1"/>
</dbReference>
<keyword evidence="5 12" id="KW-0028">Amino-acid biosynthesis</keyword>
<dbReference type="SUPFAM" id="SSF52467">
    <property type="entry name" value="DHS-like NAD/FAD-binding domain"/>
    <property type="match status" value="1"/>
</dbReference>
<comment type="cofactor">
    <cofactor evidence="12">
        <name>Mg(2+)</name>
        <dbReference type="ChEBI" id="CHEBI:18420"/>
    </cofactor>
    <text evidence="12">Binds 1 Mg(2+) ion per subunit.</text>
</comment>
<evidence type="ECO:0000259" key="13">
    <source>
        <dbReference type="Pfam" id="PF00205"/>
    </source>
</evidence>
<keyword evidence="10 12" id="KW-0100">Branched-chain amino acid biosynthesis</keyword>
<dbReference type="CDD" id="cd02015">
    <property type="entry name" value="TPP_AHAS"/>
    <property type="match status" value="1"/>
</dbReference>
<comment type="catalytic activity">
    <reaction evidence="11 12">
        <text>2 pyruvate + H(+) = (2S)-2-acetolactate + CO2</text>
        <dbReference type="Rhea" id="RHEA:25249"/>
        <dbReference type="ChEBI" id="CHEBI:15361"/>
        <dbReference type="ChEBI" id="CHEBI:15378"/>
        <dbReference type="ChEBI" id="CHEBI:16526"/>
        <dbReference type="ChEBI" id="CHEBI:58476"/>
        <dbReference type="EC" id="2.2.1.6"/>
    </reaction>
</comment>
<dbReference type="Pfam" id="PF02775">
    <property type="entry name" value="TPP_enzyme_C"/>
    <property type="match status" value="1"/>
</dbReference>
<feature type="domain" description="Thiamine pyrophosphate enzyme central" evidence="13">
    <location>
        <begin position="198"/>
        <end position="333"/>
    </location>
</feature>
<feature type="domain" description="Thiamine pyrophosphate enzyme TPP-binding" evidence="14">
    <location>
        <begin position="393"/>
        <end position="540"/>
    </location>
</feature>
<dbReference type="Gene3D" id="3.40.50.970">
    <property type="match status" value="2"/>
</dbReference>
<comment type="cofactor">
    <cofactor evidence="12">
        <name>thiamine diphosphate</name>
        <dbReference type="ChEBI" id="CHEBI:58937"/>
    </cofactor>
    <text evidence="12">Binds 1 thiamine pyrophosphate per subunit.</text>
</comment>
<proteinExistence type="inferred from homology"/>
<evidence type="ECO:0000313" key="17">
    <source>
        <dbReference type="Proteomes" id="UP000230790"/>
    </source>
</evidence>
<organism evidence="16 17">
    <name type="scientific">Candidatus Thermofonsia Clade 3 bacterium</name>
    <dbReference type="NCBI Taxonomy" id="2364212"/>
    <lineage>
        <taxon>Bacteria</taxon>
        <taxon>Bacillati</taxon>
        <taxon>Chloroflexota</taxon>
        <taxon>Candidatus Thermofontia</taxon>
        <taxon>Candidatus Thermofonsia Clade 3</taxon>
    </lineage>
</organism>
<keyword evidence="8 12" id="KW-0460">Magnesium</keyword>
<accession>A0A2M8QFX0</accession>
<evidence type="ECO:0000256" key="3">
    <source>
        <dbReference type="ARBA" id="ARBA00007812"/>
    </source>
</evidence>
<dbReference type="InterPro" id="IPR012846">
    <property type="entry name" value="Acetolactate_synth_lsu"/>
</dbReference>
<evidence type="ECO:0000256" key="12">
    <source>
        <dbReference type="RuleBase" id="RU003591"/>
    </source>
</evidence>
<dbReference type="UniPathway" id="UPA00049">
    <property type="reaction ID" value="UER00059"/>
</dbReference>
<evidence type="ECO:0000313" key="16">
    <source>
        <dbReference type="EMBL" id="PJF48710.1"/>
    </source>
</evidence>
<dbReference type="GO" id="GO:0005948">
    <property type="term" value="C:acetolactate synthase complex"/>
    <property type="evidence" value="ECO:0007669"/>
    <property type="project" value="TreeGrafter"/>
</dbReference>
<feature type="domain" description="Thiamine pyrophosphate enzyme N-terminal TPP-binding" evidence="15">
    <location>
        <begin position="4"/>
        <end position="118"/>
    </location>
</feature>
<name>A0A2M8QFX0_9CHLR</name>
<dbReference type="Proteomes" id="UP000230790">
    <property type="component" value="Unassembled WGS sequence"/>
</dbReference>
<dbReference type="EMBL" id="PGTN01000008">
    <property type="protein sequence ID" value="PJF48710.1"/>
    <property type="molecule type" value="Genomic_DNA"/>
</dbReference>
<evidence type="ECO:0000259" key="14">
    <source>
        <dbReference type="Pfam" id="PF02775"/>
    </source>
</evidence>
<dbReference type="InterPro" id="IPR029035">
    <property type="entry name" value="DHS-like_NAD/FAD-binding_dom"/>
</dbReference>
<evidence type="ECO:0000256" key="11">
    <source>
        <dbReference type="ARBA" id="ARBA00048670"/>
    </source>
</evidence>
<dbReference type="SUPFAM" id="SSF52518">
    <property type="entry name" value="Thiamin diphosphate-binding fold (THDP-binding)"/>
    <property type="match status" value="2"/>
</dbReference>
<dbReference type="NCBIfam" id="TIGR00118">
    <property type="entry name" value="acolac_lg"/>
    <property type="match status" value="1"/>
</dbReference>
<dbReference type="AlphaFoldDB" id="A0A2M8QFX0"/>
<evidence type="ECO:0000256" key="5">
    <source>
        <dbReference type="ARBA" id="ARBA00022605"/>
    </source>
</evidence>
<dbReference type="InterPro" id="IPR012000">
    <property type="entry name" value="Thiamin_PyroP_enz_cen_dom"/>
</dbReference>
<reference evidence="16 17" key="1">
    <citation type="submission" date="2017-11" db="EMBL/GenBank/DDBJ databases">
        <title>Evolution of Phototrophy in the Chloroflexi Phylum Driven by Horizontal Gene Transfer.</title>
        <authorList>
            <person name="Ward L.M."/>
            <person name="Hemp J."/>
            <person name="Shih P.M."/>
            <person name="Mcglynn S.E."/>
            <person name="Fischer W."/>
        </authorList>
    </citation>
    <scope>NUCLEOTIDE SEQUENCE [LARGE SCALE GENOMIC DNA]</scope>
    <source>
        <strain evidence="16">JP3_7</strain>
    </source>
</reference>
<keyword evidence="6 12" id="KW-0808">Transferase</keyword>
<dbReference type="InterPro" id="IPR000399">
    <property type="entry name" value="TPP-bd_CS"/>
</dbReference>
<dbReference type="UniPathway" id="UPA00047">
    <property type="reaction ID" value="UER00055"/>
</dbReference>
<comment type="caution">
    <text evidence="16">The sequence shown here is derived from an EMBL/GenBank/DDBJ whole genome shotgun (WGS) entry which is preliminary data.</text>
</comment>
<comment type="pathway">
    <text evidence="1 12">Amino-acid biosynthesis; L-isoleucine biosynthesis; L-isoleucine from 2-oxobutanoate: step 1/4.</text>
</comment>
<evidence type="ECO:0000256" key="9">
    <source>
        <dbReference type="ARBA" id="ARBA00023052"/>
    </source>
</evidence>
<evidence type="ECO:0000256" key="10">
    <source>
        <dbReference type="ARBA" id="ARBA00023304"/>
    </source>
</evidence>
<dbReference type="PANTHER" id="PTHR18968">
    <property type="entry name" value="THIAMINE PYROPHOSPHATE ENZYMES"/>
    <property type="match status" value="1"/>
</dbReference>
<gene>
    <name evidence="16" type="primary">ilvB</name>
    <name evidence="16" type="ORF">CUN48_02150</name>
</gene>
<evidence type="ECO:0000256" key="2">
    <source>
        <dbReference type="ARBA" id="ARBA00005025"/>
    </source>
</evidence>
<sequence length="583" mass="64493">MKLTGAQVIWETIIQQGTNVVFGYPGGAILPTYDALVDYQDRVHHVLVRHEENAALAADAYFRATGKVGVCMATSGPGATNLVTGLANAMMDSSAVVAITGQVASYLVGSDAFQETDVTGVTLPITKHNYLVMDVNDLPQVMAEAFYIARSGRPGPVLVDICKDVQQKMVDYEPITNVQMRGYRAIKPHGRQDIPALLQRAKELIDHARRPVILAGQGIKHGNAHEEFRAFVEKSGIPVATTLLGIGVLSEDHPLNLRMMGMHGEAYVNQAIANADLLIALGMRFDDRVTGNLKTYAKNARVIHVDIDAAEINKNVPADVGIVASVKDVLRELTPMIEKRSYPAWMEQINEWRADTQARDVLNVELPDDMLLAPHVMRAIWEETKGECTICTDVGQHQMWETQYFQHTRKNQLITSGGLGTMGFALPAAIGAKFGRPDDEVWAIAGDGGFQMSIPELATVMQENLDIKIAIINNNFLGMVRQWQELMHNHRYSAVEMWTPDFVKLAQAYGMCGMRATNLKEAREVIRRAREHKGPALIEFVVEKETNVFPMIQPGKSLNEMTRRPIQPAALGGGMEFMKEKAR</sequence>
<dbReference type="GO" id="GO:0009097">
    <property type="term" value="P:isoleucine biosynthetic process"/>
    <property type="evidence" value="ECO:0007669"/>
    <property type="project" value="UniProtKB-UniPathway"/>
</dbReference>
<comment type="similarity">
    <text evidence="3 12">Belongs to the TPP enzyme family.</text>
</comment>
<protein>
    <recommendedName>
        <fullName evidence="4 12">Acetolactate synthase</fullName>
        <ecNumber evidence="4 12">2.2.1.6</ecNumber>
    </recommendedName>
</protein>
<comment type="pathway">
    <text evidence="2 12">Amino-acid biosynthesis; L-valine biosynthesis; L-valine from pyruvate: step 1/4.</text>
</comment>
<dbReference type="GO" id="GO:0003984">
    <property type="term" value="F:acetolactate synthase activity"/>
    <property type="evidence" value="ECO:0007669"/>
    <property type="project" value="UniProtKB-EC"/>
</dbReference>
<dbReference type="PANTHER" id="PTHR18968:SF13">
    <property type="entry name" value="ACETOLACTATE SYNTHASE CATALYTIC SUBUNIT, MITOCHONDRIAL"/>
    <property type="match status" value="1"/>
</dbReference>
<dbReference type="InterPro" id="IPR029061">
    <property type="entry name" value="THDP-binding"/>
</dbReference>
<keyword evidence="9 12" id="KW-0786">Thiamine pyrophosphate</keyword>
<evidence type="ECO:0000256" key="6">
    <source>
        <dbReference type="ARBA" id="ARBA00022679"/>
    </source>
</evidence>
<dbReference type="Gene3D" id="3.40.50.1220">
    <property type="entry name" value="TPP-binding domain"/>
    <property type="match status" value="1"/>
</dbReference>
<keyword evidence="7 12" id="KW-0479">Metal-binding</keyword>
<evidence type="ECO:0000259" key="15">
    <source>
        <dbReference type="Pfam" id="PF02776"/>
    </source>
</evidence>
<dbReference type="Pfam" id="PF02776">
    <property type="entry name" value="TPP_enzyme_N"/>
    <property type="match status" value="1"/>
</dbReference>
<dbReference type="GO" id="GO:0030976">
    <property type="term" value="F:thiamine pyrophosphate binding"/>
    <property type="evidence" value="ECO:0007669"/>
    <property type="project" value="UniProtKB-UniRule"/>
</dbReference>